<sequence>MMRIVAPTATALALIVALSGCSSSGQKETTASSTLTSTASTATPTPTPTPTPAAMSVDEAGKYFLETVCPVNAASKTLNDALVAQNLDAIHSSSGPLITSAQDAARRLDDQKVVWPEVIEQKDVDSLRDYYFQALPAINTIKESASLEQANAVAFPSDEVSGAASQRIRLRLNLSADTTQGC</sequence>
<dbReference type="RefSeq" id="WP_262139233.1">
    <property type="nucleotide sequence ID" value="NZ_CP106879.1"/>
</dbReference>
<feature type="compositionally biased region" description="Low complexity" evidence="1">
    <location>
        <begin position="29"/>
        <end position="44"/>
    </location>
</feature>
<reference evidence="3" key="1">
    <citation type="submission" date="2022-09" db="EMBL/GenBank/DDBJ databases">
        <title>Taxonomy of Curtobacterium flaccumfaciens.</title>
        <authorList>
            <person name="Osdaghi E."/>
            <person name="Taghavi S.M."/>
            <person name="Hamidizade M."/>
            <person name="Abachi H."/>
            <person name="Fazliarab A."/>
            <person name="Baeyen S."/>
            <person name="Portier P."/>
            <person name="Van Vaerenbergh J."/>
            <person name="Jacques M.-A."/>
        </authorList>
    </citation>
    <scope>NUCLEOTIDE SEQUENCE</scope>
    <source>
        <strain evidence="3">AGQB46</strain>
    </source>
</reference>
<evidence type="ECO:0000313" key="4">
    <source>
        <dbReference type="Proteomes" id="UP001062223"/>
    </source>
</evidence>
<protein>
    <submittedName>
        <fullName evidence="3">Uncharacterized protein</fullName>
    </submittedName>
</protein>
<evidence type="ECO:0000256" key="2">
    <source>
        <dbReference type="SAM" id="SignalP"/>
    </source>
</evidence>
<dbReference type="Proteomes" id="UP001062223">
    <property type="component" value="Chromosome"/>
</dbReference>
<dbReference type="AlphaFoldDB" id="A0A9Q9T304"/>
<dbReference type="KEGG" id="cpoi:OE229_00525"/>
<organism evidence="3 4">
    <name type="scientific">Curtobacterium poinsettiae</name>
    <dbReference type="NCBI Taxonomy" id="159612"/>
    <lineage>
        <taxon>Bacteria</taxon>
        <taxon>Bacillati</taxon>
        <taxon>Actinomycetota</taxon>
        <taxon>Actinomycetes</taxon>
        <taxon>Micrococcales</taxon>
        <taxon>Microbacteriaceae</taxon>
        <taxon>Curtobacterium</taxon>
    </lineage>
</organism>
<keyword evidence="2" id="KW-0732">Signal</keyword>
<dbReference type="PROSITE" id="PS51257">
    <property type="entry name" value="PROKAR_LIPOPROTEIN"/>
    <property type="match status" value="1"/>
</dbReference>
<name>A0A9Q9T304_9MICO</name>
<evidence type="ECO:0000313" key="3">
    <source>
        <dbReference type="EMBL" id="UYC80979.1"/>
    </source>
</evidence>
<accession>A0A9Q9T304</accession>
<proteinExistence type="predicted"/>
<feature type="chain" id="PRO_5040199572" evidence="2">
    <location>
        <begin position="28"/>
        <end position="182"/>
    </location>
</feature>
<gene>
    <name evidence="3" type="ORF">OE229_00525</name>
</gene>
<evidence type="ECO:0000256" key="1">
    <source>
        <dbReference type="SAM" id="MobiDB-lite"/>
    </source>
</evidence>
<feature type="signal peptide" evidence="2">
    <location>
        <begin position="1"/>
        <end position="27"/>
    </location>
</feature>
<dbReference type="EMBL" id="CP106879">
    <property type="protein sequence ID" value="UYC80979.1"/>
    <property type="molecule type" value="Genomic_DNA"/>
</dbReference>
<feature type="region of interest" description="Disordered" evidence="1">
    <location>
        <begin position="23"/>
        <end position="52"/>
    </location>
</feature>